<dbReference type="InterPro" id="IPR002347">
    <property type="entry name" value="SDR_fam"/>
</dbReference>
<keyword evidence="4" id="KW-1133">Transmembrane helix</keyword>
<feature type="compositionally biased region" description="Polar residues" evidence="3">
    <location>
        <begin position="424"/>
        <end position="435"/>
    </location>
</feature>
<dbReference type="Proteomes" id="UP001249851">
    <property type="component" value="Unassembled WGS sequence"/>
</dbReference>
<dbReference type="Gene3D" id="3.40.50.720">
    <property type="entry name" value="NAD(P)-binding Rossmann-like Domain"/>
    <property type="match status" value="2"/>
</dbReference>
<gene>
    <name evidence="5" type="ORF">P5673_013637</name>
</gene>
<sequence>MAGEVDQFSFVNATLLASVVLIVWFVVKRLFSRGHFVHGFHEKYVLLTGCDSGFGKVTALELDRLGFNVFATCLTKEGQEELNAVCSERLKTIHLDVTDSQEIRDALGFVMQNLPANTAKGEWSKKYVVGVIAFVFSVNDADKREEIEAPDGNFAIFNEDASISLRVTSNSLKCDQKPVKCATLSDKVTIVIITGLSHLPGLWGLINNAGIARIGPVEWQSLEDYKRVADVNLWGLIDVTKVFLPLIKKECGRIINLASIAGRASLPHASSYSISKFGVEAFSDALRRELKSRGVKVSVIEPGFFKTNITNKENLQGMWKELWAKLDPNLKEEYGYGFYQTSVSNMLKGMVDTCASPHLCKVVDAIVHALSAQNPKSRYVVGWDAKLLWIWISWLPAPVGDALLNMLGDKTELTKEPRKHRTRNGNNNIIETSFA</sequence>
<dbReference type="GO" id="GO:0008202">
    <property type="term" value="P:steroid metabolic process"/>
    <property type="evidence" value="ECO:0007669"/>
    <property type="project" value="TreeGrafter"/>
</dbReference>
<keyword evidence="6" id="KW-1185">Reference proteome</keyword>
<dbReference type="PANTHER" id="PTHR43313:SF1">
    <property type="entry name" value="3BETA-HYDROXYSTEROID DEHYDROGENASE DHS-16"/>
    <property type="match status" value="1"/>
</dbReference>
<reference evidence="5" key="1">
    <citation type="journal article" date="2023" name="G3 (Bethesda)">
        <title>Whole genome assembly and annotation of the endangered Caribbean coral Acropora cervicornis.</title>
        <authorList>
            <person name="Selwyn J.D."/>
            <person name="Vollmer S.V."/>
        </authorList>
    </citation>
    <scope>NUCLEOTIDE SEQUENCE</scope>
    <source>
        <strain evidence="5">K2</strain>
    </source>
</reference>
<dbReference type="InterPro" id="IPR036291">
    <property type="entry name" value="NAD(P)-bd_dom_sf"/>
</dbReference>
<keyword evidence="1" id="KW-0560">Oxidoreductase</keyword>
<evidence type="ECO:0000313" key="6">
    <source>
        <dbReference type="Proteomes" id="UP001249851"/>
    </source>
</evidence>
<protein>
    <submittedName>
        <fullName evidence="5">Retinol dehydrogenase 16</fullName>
    </submittedName>
</protein>
<dbReference type="PRINTS" id="PR00080">
    <property type="entry name" value="SDRFAMILY"/>
</dbReference>
<feature type="region of interest" description="Disordered" evidence="3">
    <location>
        <begin position="416"/>
        <end position="435"/>
    </location>
</feature>
<evidence type="ECO:0000256" key="3">
    <source>
        <dbReference type="SAM" id="MobiDB-lite"/>
    </source>
</evidence>
<dbReference type="PROSITE" id="PS00061">
    <property type="entry name" value="ADH_SHORT"/>
    <property type="match status" value="1"/>
</dbReference>
<accession>A0AAD9QL45</accession>
<name>A0AAD9QL45_ACRCE</name>
<evidence type="ECO:0000256" key="4">
    <source>
        <dbReference type="SAM" id="Phobius"/>
    </source>
</evidence>
<keyword evidence="4" id="KW-0812">Transmembrane</keyword>
<evidence type="ECO:0000313" key="5">
    <source>
        <dbReference type="EMBL" id="KAK2563276.1"/>
    </source>
</evidence>
<organism evidence="5 6">
    <name type="scientific">Acropora cervicornis</name>
    <name type="common">Staghorn coral</name>
    <dbReference type="NCBI Taxonomy" id="6130"/>
    <lineage>
        <taxon>Eukaryota</taxon>
        <taxon>Metazoa</taxon>
        <taxon>Cnidaria</taxon>
        <taxon>Anthozoa</taxon>
        <taxon>Hexacorallia</taxon>
        <taxon>Scleractinia</taxon>
        <taxon>Astrocoeniina</taxon>
        <taxon>Acroporidae</taxon>
        <taxon>Acropora</taxon>
    </lineage>
</organism>
<evidence type="ECO:0000256" key="2">
    <source>
        <dbReference type="RuleBase" id="RU000363"/>
    </source>
</evidence>
<keyword evidence="4" id="KW-0472">Membrane</keyword>
<reference evidence="5" key="2">
    <citation type="journal article" date="2023" name="Science">
        <title>Genomic signatures of disease resistance in endangered staghorn corals.</title>
        <authorList>
            <person name="Vollmer S.V."/>
            <person name="Selwyn J.D."/>
            <person name="Despard B.A."/>
            <person name="Roesel C.L."/>
        </authorList>
    </citation>
    <scope>NUCLEOTIDE SEQUENCE</scope>
    <source>
        <strain evidence="5">K2</strain>
    </source>
</reference>
<dbReference type="PRINTS" id="PR00081">
    <property type="entry name" value="GDHRDH"/>
</dbReference>
<dbReference type="EMBL" id="JARQWQ010000026">
    <property type="protein sequence ID" value="KAK2563276.1"/>
    <property type="molecule type" value="Genomic_DNA"/>
</dbReference>
<dbReference type="Pfam" id="PF00106">
    <property type="entry name" value="adh_short"/>
    <property type="match status" value="2"/>
</dbReference>
<evidence type="ECO:0000256" key="1">
    <source>
        <dbReference type="ARBA" id="ARBA00023002"/>
    </source>
</evidence>
<feature type="transmembrane region" description="Helical" evidence="4">
    <location>
        <begin position="6"/>
        <end position="27"/>
    </location>
</feature>
<dbReference type="InterPro" id="IPR020904">
    <property type="entry name" value="Sc_DH/Rdtase_CS"/>
</dbReference>
<dbReference type="GO" id="GO:0016491">
    <property type="term" value="F:oxidoreductase activity"/>
    <property type="evidence" value="ECO:0007669"/>
    <property type="project" value="UniProtKB-KW"/>
</dbReference>
<dbReference type="AlphaFoldDB" id="A0AAD9QL45"/>
<dbReference type="PANTHER" id="PTHR43313">
    <property type="entry name" value="SHORT-CHAIN DEHYDROGENASE/REDUCTASE FAMILY 9C"/>
    <property type="match status" value="1"/>
</dbReference>
<proteinExistence type="inferred from homology"/>
<comment type="similarity">
    <text evidence="2">Belongs to the short-chain dehydrogenases/reductases (SDR) family.</text>
</comment>
<comment type="caution">
    <text evidence="5">The sequence shown here is derived from an EMBL/GenBank/DDBJ whole genome shotgun (WGS) entry which is preliminary data.</text>
</comment>
<dbReference type="SUPFAM" id="SSF51735">
    <property type="entry name" value="NAD(P)-binding Rossmann-fold domains"/>
    <property type="match status" value="2"/>
</dbReference>